<proteinExistence type="predicted"/>
<name>A0A0A8YI62_ARUDO</name>
<feature type="compositionally biased region" description="Basic residues" evidence="1">
    <location>
        <begin position="69"/>
        <end position="90"/>
    </location>
</feature>
<sequence length="90" mass="10146">MRTMSSPWRSKQRRLHYDSSGSYHRAELHRRWHGRGIMWPRKLATEQPWGQAAQEGGVGAAAGAGGTGGRRRHGCGNKRHRRATTSRCKP</sequence>
<feature type="region of interest" description="Disordered" evidence="1">
    <location>
        <begin position="1"/>
        <end position="24"/>
    </location>
</feature>
<feature type="region of interest" description="Disordered" evidence="1">
    <location>
        <begin position="48"/>
        <end position="90"/>
    </location>
</feature>
<dbReference type="AlphaFoldDB" id="A0A0A8YI62"/>
<dbReference type="EMBL" id="GBRH01272249">
    <property type="protein sequence ID" value="JAD25646.1"/>
    <property type="molecule type" value="Transcribed_RNA"/>
</dbReference>
<evidence type="ECO:0000256" key="1">
    <source>
        <dbReference type="SAM" id="MobiDB-lite"/>
    </source>
</evidence>
<evidence type="ECO:0000313" key="2">
    <source>
        <dbReference type="EMBL" id="JAD25646.1"/>
    </source>
</evidence>
<feature type="compositionally biased region" description="Gly residues" evidence="1">
    <location>
        <begin position="56"/>
        <end position="68"/>
    </location>
</feature>
<protein>
    <submittedName>
        <fullName evidence="2">Uncharacterized protein</fullName>
    </submittedName>
</protein>
<reference evidence="2" key="2">
    <citation type="journal article" date="2015" name="Data Brief">
        <title>Shoot transcriptome of the giant reed, Arundo donax.</title>
        <authorList>
            <person name="Barrero R.A."/>
            <person name="Guerrero F.D."/>
            <person name="Moolhuijzen P."/>
            <person name="Goolsby J.A."/>
            <person name="Tidwell J."/>
            <person name="Bellgard S.E."/>
            <person name="Bellgard M.I."/>
        </authorList>
    </citation>
    <scope>NUCLEOTIDE SEQUENCE</scope>
    <source>
        <tissue evidence="2">Shoot tissue taken approximately 20 cm above the soil surface</tissue>
    </source>
</reference>
<accession>A0A0A8YI62</accession>
<organism evidence="2">
    <name type="scientific">Arundo donax</name>
    <name type="common">Giant reed</name>
    <name type="synonym">Donax arundinaceus</name>
    <dbReference type="NCBI Taxonomy" id="35708"/>
    <lineage>
        <taxon>Eukaryota</taxon>
        <taxon>Viridiplantae</taxon>
        <taxon>Streptophyta</taxon>
        <taxon>Embryophyta</taxon>
        <taxon>Tracheophyta</taxon>
        <taxon>Spermatophyta</taxon>
        <taxon>Magnoliopsida</taxon>
        <taxon>Liliopsida</taxon>
        <taxon>Poales</taxon>
        <taxon>Poaceae</taxon>
        <taxon>PACMAD clade</taxon>
        <taxon>Arundinoideae</taxon>
        <taxon>Arundineae</taxon>
        <taxon>Arundo</taxon>
    </lineage>
</organism>
<reference evidence="2" key="1">
    <citation type="submission" date="2014-09" db="EMBL/GenBank/DDBJ databases">
        <authorList>
            <person name="Magalhaes I.L.F."/>
            <person name="Oliveira U."/>
            <person name="Santos F.R."/>
            <person name="Vidigal T.H.D.A."/>
            <person name="Brescovit A.D."/>
            <person name="Santos A.J."/>
        </authorList>
    </citation>
    <scope>NUCLEOTIDE SEQUENCE</scope>
    <source>
        <tissue evidence="2">Shoot tissue taken approximately 20 cm above the soil surface</tissue>
    </source>
</reference>